<gene>
    <name evidence="1" type="ORF">D915_010614</name>
</gene>
<keyword evidence="2" id="KW-1185">Reference proteome</keyword>
<evidence type="ECO:0000313" key="1">
    <source>
        <dbReference type="EMBL" id="THD18742.1"/>
    </source>
</evidence>
<comment type="caution">
    <text evidence="1">The sequence shown here is derived from an EMBL/GenBank/DDBJ whole genome shotgun (WGS) entry which is preliminary data.</text>
</comment>
<evidence type="ECO:0000313" key="2">
    <source>
        <dbReference type="Proteomes" id="UP000230066"/>
    </source>
</evidence>
<dbReference type="Proteomes" id="UP000230066">
    <property type="component" value="Unassembled WGS sequence"/>
</dbReference>
<protein>
    <submittedName>
        <fullName evidence="1">Uncharacterized protein</fullName>
    </submittedName>
</protein>
<dbReference type="AlphaFoldDB" id="A0A4E0RPG8"/>
<organism evidence="1 2">
    <name type="scientific">Fasciola hepatica</name>
    <name type="common">Liver fluke</name>
    <dbReference type="NCBI Taxonomy" id="6192"/>
    <lineage>
        <taxon>Eukaryota</taxon>
        <taxon>Metazoa</taxon>
        <taxon>Spiralia</taxon>
        <taxon>Lophotrochozoa</taxon>
        <taxon>Platyhelminthes</taxon>
        <taxon>Trematoda</taxon>
        <taxon>Digenea</taxon>
        <taxon>Plagiorchiida</taxon>
        <taxon>Echinostomata</taxon>
        <taxon>Echinostomatoidea</taxon>
        <taxon>Fasciolidae</taxon>
        <taxon>Fasciola</taxon>
    </lineage>
</organism>
<proteinExistence type="predicted"/>
<dbReference type="EMBL" id="JXXN02008802">
    <property type="protein sequence ID" value="THD18742.1"/>
    <property type="molecule type" value="Genomic_DNA"/>
</dbReference>
<sequence>MQRSVSKRTSLALKDLRIVQQPKPDTSKTKDLLRRVSQLVNEIKSNPPEPCEGTADDGRYIDLVSQCIRVPVVMPRELIYPFDWIFIELSFAFCSLNV</sequence>
<accession>A0A4E0RPG8</accession>
<name>A0A4E0RPG8_FASHE</name>
<reference evidence="1" key="1">
    <citation type="submission" date="2019-03" db="EMBL/GenBank/DDBJ databases">
        <title>Improved annotation for the trematode Fasciola hepatica.</title>
        <authorList>
            <person name="Choi Y.-J."/>
            <person name="Martin J."/>
            <person name="Mitreva M."/>
        </authorList>
    </citation>
    <scope>NUCLEOTIDE SEQUENCE [LARGE SCALE GENOMIC DNA]</scope>
</reference>